<dbReference type="InterPro" id="IPR016181">
    <property type="entry name" value="Acyl_CoA_acyltransferase"/>
</dbReference>
<comment type="caution">
    <text evidence="2">The sequence shown here is derived from an EMBL/GenBank/DDBJ whole genome shotgun (WGS) entry which is preliminary data.</text>
</comment>
<keyword evidence="3" id="KW-1185">Reference proteome</keyword>
<accession>A0AA41Q8A7</accession>
<dbReference type="RefSeq" id="WP_235058235.1">
    <property type="nucleotide sequence ID" value="NZ_JAKFHA010000049.1"/>
</dbReference>
<dbReference type="PROSITE" id="PS51186">
    <property type="entry name" value="GNAT"/>
    <property type="match status" value="1"/>
</dbReference>
<dbReference type="Proteomes" id="UP001165378">
    <property type="component" value="Unassembled WGS sequence"/>
</dbReference>
<feature type="domain" description="N-acetyltransferase" evidence="1">
    <location>
        <begin position="5"/>
        <end position="184"/>
    </location>
</feature>
<organism evidence="2 3">
    <name type="scientific">Yinghuangia soli</name>
    <dbReference type="NCBI Taxonomy" id="2908204"/>
    <lineage>
        <taxon>Bacteria</taxon>
        <taxon>Bacillati</taxon>
        <taxon>Actinomycetota</taxon>
        <taxon>Actinomycetes</taxon>
        <taxon>Kitasatosporales</taxon>
        <taxon>Streptomycetaceae</taxon>
        <taxon>Yinghuangia</taxon>
    </lineage>
</organism>
<dbReference type="CDD" id="cd04301">
    <property type="entry name" value="NAT_SF"/>
    <property type="match status" value="1"/>
</dbReference>
<dbReference type="InterPro" id="IPR000182">
    <property type="entry name" value="GNAT_dom"/>
</dbReference>
<protein>
    <submittedName>
        <fullName evidence="2">GNAT family N-acetyltransferase</fullName>
        <ecNumber evidence="2">2.3.1.-</ecNumber>
    </submittedName>
</protein>
<keyword evidence="2" id="KW-0012">Acyltransferase</keyword>
<gene>
    <name evidence="2" type="ORF">LZ495_40465</name>
</gene>
<dbReference type="EC" id="2.3.1.-" evidence="2"/>
<evidence type="ECO:0000259" key="1">
    <source>
        <dbReference type="PROSITE" id="PS51186"/>
    </source>
</evidence>
<dbReference type="GO" id="GO:0016747">
    <property type="term" value="F:acyltransferase activity, transferring groups other than amino-acyl groups"/>
    <property type="evidence" value="ECO:0007669"/>
    <property type="project" value="InterPro"/>
</dbReference>
<dbReference type="Pfam" id="PF13673">
    <property type="entry name" value="Acetyltransf_10"/>
    <property type="match status" value="1"/>
</dbReference>
<evidence type="ECO:0000313" key="2">
    <source>
        <dbReference type="EMBL" id="MCF2533464.1"/>
    </source>
</evidence>
<keyword evidence="2" id="KW-0808">Transferase</keyword>
<sequence>MSATIRVHADTAVLEHTDGIRAAYLEAFCAPPWNEPPDHADAYVSDSLTFQVKLPGFTAAVALHEDTGEVLGFVTGWTTPTPFPTERSYPQVAAGLGPDRTQALLCGSFEIDELAVRPQAQGSGLAARLLAAVTAHRTDGRCWLLTSQQAPHAVDFYRKAGWIQATAPSADGKGIVVFLGPQYPDRDQAATPQATA</sequence>
<name>A0AA41Q8A7_9ACTN</name>
<evidence type="ECO:0000313" key="3">
    <source>
        <dbReference type="Proteomes" id="UP001165378"/>
    </source>
</evidence>
<proteinExistence type="predicted"/>
<dbReference type="EMBL" id="JAKFHA010000049">
    <property type="protein sequence ID" value="MCF2533464.1"/>
    <property type="molecule type" value="Genomic_DNA"/>
</dbReference>
<reference evidence="2" key="1">
    <citation type="submission" date="2022-01" db="EMBL/GenBank/DDBJ databases">
        <title>Genome-Based Taxonomic Classification of the Phylum Actinobacteria.</title>
        <authorList>
            <person name="Gao Y."/>
        </authorList>
    </citation>
    <scope>NUCLEOTIDE SEQUENCE</scope>
    <source>
        <strain evidence="2">KLBMP 8922</strain>
    </source>
</reference>
<dbReference type="AlphaFoldDB" id="A0AA41Q8A7"/>
<dbReference type="SUPFAM" id="SSF55729">
    <property type="entry name" value="Acyl-CoA N-acyltransferases (Nat)"/>
    <property type="match status" value="1"/>
</dbReference>
<dbReference type="Gene3D" id="3.40.630.30">
    <property type="match status" value="1"/>
</dbReference>